<evidence type="ECO:0000313" key="4">
    <source>
        <dbReference type="Proteomes" id="UP000722485"/>
    </source>
</evidence>
<reference evidence="3" key="1">
    <citation type="submission" date="2020-03" db="EMBL/GenBank/DDBJ databases">
        <title>Draft Genome Sequence of Cylindrodendrum hubeiense.</title>
        <authorList>
            <person name="Buettner E."/>
            <person name="Kellner H."/>
        </authorList>
    </citation>
    <scope>NUCLEOTIDE SEQUENCE</scope>
    <source>
        <strain evidence="3">IHI 201604</strain>
    </source>
</reference>
<name>A0A9P5L8M4_9HYPO</name>
<evidence type="ECO:0000256" key="1">
    <source>
        <dbReference type="SAM" id="MobiDB-lite"/>
    </source>
</evidence>
<dbReference type="EMBL" id="JAANBB010000676">
    <property type="protein sequence ID" value="KAF7536376.1"/>
    <property type="molecule type" value="Genomic_DNA"/>
</dbReference>
<gene>
    <name evidence="3" type="ORF">G7Z17_g13058</name>
</gene>
<evidence type="ECO:0000313" key="3">
    <source>
        <dbReference type="EMBL" id="KAF7536376.1"/>
    </source>
</evidence>
<feature type="region of interest" description="Disordered" evidence="1">
    <location>
        <begin position="50"/>
        <end position="138"/>
    </location>
</feature>
<protein>
    <submittedName>
        <fullName evidence="3">Uncharacterized protein</fullName>
    </submittedName>
</protein>
<dbReference type="AlphaFoldDB" id="A0A9P5L8M4"/>
<feature type="transmembrane region" description="Helical" evidence="2">
    <location>
        <begin position="26"/>
        <end position="46"/>
    </location>
</feature>
<keyword evidence="2" id="KW-1133">Transmembrane helix</keyword>
<keyword evidence="4" id="KW-1185">Reference proteome</keyword>
<dbReference type="Proteomes" id="UP000722485">
    <property type="component" value="Unassembled WGS sequence"/>
</dbReference>
<keyword evidence="2" id="KW-0812">Transmembrane</keyword>
<keyword evidence="2" id="KW-0472">Membrane</keyword>
<sequence>MADETQTKEPLSDGDQGTSRMTALDIGVIAGAVSLFLLIVLSIFLSRHRNQRAGVRNALRRAEGGAGRTEAPPRQQDQGLEPQWRVPGDRRSNTRRYWWGSQASKEESQEALALSNVPNDQSQHAPKHEGKQLGGTEL</sequence>
<accession>A0A9P5L8M4</accession>
<comment type="caution">
    <text evidence="3">The sequence shown here is derived from an EMBL/GenBank/DDBJ whole genome shotgun (WGS) entry which is preliminary data.</text>
</comment>
<organism evidence="3 4">
    <name type="scientific">Cylindrodendrum hubeiense</name>
    <dbReference type="NCBI Taxonomy" id="595255"/>
    <lineage>
        <taxon>Eukaryota</taxon>
        <taxon>Fungi</taxon>
        <taxon>Dikarya</taxon>
        <taxon>Ascomycota</taxon>
        <taxon>Pezizomycotina</taxon>
        <taxon>Sordariomycetes</taxon>
        <taxon>Hypocreomycetidae</taxon>
        <taxon>Hypocreales</taxon>
        <taxon>Nectriaceae</taxon>
        <taxon>Cylindrodendrum</taxon>
    </lineage>
</organism>
<proteinExistence type="predicted"/>
<evidence type="ECO:0000256" key="2">
    <source>
        <dbReference type="SAM" id="Phobius"/>
    </source>
</evidence>